<keyword evidence="3" id="KW-0804">Transcription</keyword>
<dbReference type="InterPro" id="IPR009057">
    <property type="entry name" value="Homeodomain-like_sf"/>
</dbReference>
<dbReference type="SUPFAM" id="SSF46689">
    <property type="entry name" value="Homeodomain-like"/>
    <property type="match status" value="2"/>
</dbReference>
<evidence type="ECO:0000256" key="2">
    <source>
        <dbReference type="ARBA" id="ARBA00023125"/>
    </source>
</evidence>
<protein>
    <submittedName>
        <fullName evidence="5">AraC family transcriptional regulator</fullName>
    </submittedName>
</protein>
<reference evidence="5 6" key="1">
    <citation type="submission" date="2018-07" db="EMBL/GenBank/DDBJ databases">
        <title>Genome sequencing of Runella.</title>
        <authorList>
            <person name="Baek M.-G."/>
            <person name="Yi H."/>
        </authorList>
    </citation>
    <scope>NUCLEOTIDE SEQUENCE [LARGE SCALE GENOMIC DNA]</scope>
    <source>
        <strain evidence="5 6">HYN0085</strain>
    </source>
</reference>
<name>A0A344TQH8_9BACT</name>
<evidence type="ECO:0000313" key="5">
    <source>
        <dbReference type="EMBL" id="AXE20899.1"/>
    </source>
</evidence>
<dbReference type="Gene3D" id="1.10.10.60">
    <property type="entry name" value="Homeodomain-like"/>
    <property type="match status" value="2"/>
</dbReference>
<feature type="domain" description="HTH araC/xylS-type" evidence="4">
    <location>
        <begin position="183"/>
        <end position="280"/>
    </location>
</feature>
<dbReference type="KEGG" id="run:DR864_25745"/>
<dbReference type="Gene3D" id="2.60.120.10">
    <property type="entry name" value="Jelly Rolls"/>
    <property type="match status" value="1"/>
</dbReference>
<dbReference type="PROSITE" id="PS00041">
    <property type="entry name" value="HTH_ARAC_FAMILY_1"/>
    <property type="match status" value="1"/>
</dbReference>
<keyword evidence="1" id="KW-0805">Transcription regulation</keyword>
<evidence type="ECO:0000256" key="1">
    <source>
        <dbReference type="ARBA" id="ARBA00023015"/>
    </source>
</evidence>
<evidence type="ECO:0000256" key="3">
    <source>
        <dbReference type="ARBA" id="ARBA00023163"/>
    </source>
</evidence>
<sequence length="283" mass="33004">MKTEFEVIRPDEGSSFRILHNVVLPELFRWQFHYHPEYEIVCVFNGSGRRHVGMHLSHYEDGDLVFIGPNVPHSGFGQEAVGPHEEIVVQLKENLLGEHFLEMPEMKAVKRLFERSHFGICFHGETKIYVKQRLKKLLGLPPFERLMELVNILQILATTSESTLLNTEGIKLEVSPKDELRLNKILKYVEENYQKPIDIQEIASITHLTVPSFCHYFKKMMNITFTDFVNRYRVNQACRLLSTDKSITDIGYESGFGNVAYFNRVFKTHKQQNPSEYRKALQK</sequence>
<dbReference type="InterPro" id="IPR018060">
    <property type="entry name" value="HTH_AraC"/>
</dbReference>
<dbReference type="PANTHER" id="PTHR43280:SF27">
    <property type="entry name" value="TRANSCRIPTIONAL REGULATOR MTLR"/>
    <property type="match status" value="1"/>
</dbReference>
<evidence type="ECO:0000313" key="6">
    <source>
        <dbReference type="Proteomes" id="UP000251993"/>
    </source>
</evidence>
<dbReference type="PROSITE" id="PS01124">
    <property type="entry name" value="HTH_ARAC_FAMILY_2"/>
    <property type="match status" value="1"/>
</dbReference>
<evidence type="ECO:0000259" key="4">
    <source>
        <dbReference type="PROSITE" id="PS01124"/>
    </source>
</evidence>
<dbReference type="OrthoDB" id="792101at2"/>
<dbReference type="Proteomes" id="UP000251993">
    <property type="component" value="Chromosome"/>
</dbReference>
<dbReference type="Pfam" id="PF12833">
    <property type="entry name" value="HTH_18"/>
    <property type="match status" value="1"/>
</dbReference>
<dbReference type="RefSeq" id="WP_114069660.1">
    <property type="nucleotide sequence ID" value="NZ_CP030850.1"/>
</dbReference>
<dbReference type="AlphaFoldDB" id="A0A344TQH8"/>
<gene>
    <name evidence="5" type="ORF">DR864_25745</name>
</gene>
<dbReference type="SUPFAM" id="SSF51182">
    <property type="entry name" value="RmlC-like cupins"/>
    <property type="match status" value="1"/>
</dbReference>
<keyword evidence="6" id="KW-1185">Reference proteome</keyword>
<dbReference type="EMBL" id="CP030850">
    <property type="protein sequence ID" value="AXE20899.1"/>
    <property type="molecule type" value="Genomic_DNA"/>
</dbReference>
<dbReference type="InterPro" id="IPR014710">
    <property type="entry name" value="RmlC-like_jellyroll"/>
</dbReference>
<keyword evidence="2" id="KW-0238">DNA-binding</keyword>
<dbReference type="InterPro" id="IPR018062">
    <property type="entry name" value="HTH_AraC-typ_CS"/>
</dbReference>
<dbReference type="GO" id="GO:0003700">
    <property type="term" value="F:DNA-binding transcription factor activity"/>
    <property type="evidence" value="ECO:0007669"/>
    <property type="project" value="InterPro"/>
</dbReference>
<dbReference type="GO" id="GO:0043565">
    <property type="term" value="F:sequence-specific DNA binding"/>
    <property type="evidence" value="ECO:0007669"/>
    <property type="project" value="InterPro"/>
</dbReference>
<dbReference type="SMART" id="SM00342">
    <property type="entry name" value="HTH_ARAC"/>
    <property type="match status" value="1"/>
</dbReference>
<accession>A0A344TQH8</accession>
<dbReference type="PANTHER" id="PTHR43280">
    <property type="entry name" value="ARAC-FAMILY TRANSCRIPTIONAL REGULATOR"/>
    <property type="match status" value="1"/>
</dbReference>
<organism evidence="5 6">
    <name type="scientific">Runella rosea</name>
    <dbReference type="NCBI Taxonomy" id="2259595"/>
    <lineage>
        <taxon>Bacteria</taxon>
        <taxon>Pseudomonadati</taxon>
        <taxon>Bacteroidota</taxon>
        <taxon>Cytophagia</taxon>
        <taxon>Cytophagales</taxon>
        <taxon>Spirosomataceae</taxon>
        <taxon>Runella</taxon>
    </lineage>
</organism>
<dbReference type="InterPro" id="IPR011051">
    <property type="entry name" value="RmlC_Cupin_sf"/>
</dbReference>
<proteinExistence type="predicted"/>